<keyword evidence="1" id="KW-0812">Transmembrane</keyword>
<feature type="transmembrane region" description="Helical" evidence="1">
    <location>
        <begin position="16"/>
        <end position="40"/>
    </location>
</feature>
<dbReference type="Proteomes" id="UP000006038">
    <property type="component" value="Chromosome 6"/>
</dbReference>
<reference evidence="2" key="1">
    <citation type="journal article" date="2013" name="Nat. Commun.">
        <title>Whole-genome sequencing of Oryza brachyantha reveals mechanisms underlying Oryza genome evolution.</title>
        <authorList>
            <person name="Chen J."/>
            <person name="Huang Q."/>
            <person name="Gao D."/>
            <person name="Wang J."/>
            <person name="Lang Y."/>
            <person name="Liu T."/>
            <person name="Li B."/>
            <person name="Bai Z."/>
            <person name="Luis Goicoechea J."/>
            <person name="Liang C."/>
            <person name="Chen C."/>
            <person name="Zhang W."/>
            <person name="Sun S."/>
            <person name="Liao Y."/>
            <person name="Zhang X."/>
            <person name="Yang L."/>
            <person name="Song C."/>
            <person name="Wang M."/>
            <person name="Shi J."/>
            <person name="Liu G."/>
            <person name="Liu J."/>
            <person name="Zhou H."/>
            <person name="Zhou W."/>
            <person name="Yu Q."/>
            <person name="An N."/>
            <person name="Chen Y."/>
            <person name="Cai Q."/>
            <person name="Wang B."/>
            <person name="Liu B."/>
            <person name="Min J."/>
            <person name="Huang Y."/>
            <person name="Wu H."/>
            <person name="Li Z."/>
            <person name="Zhang Y."/>
            <person name="Yin Y."/>
            <person name="Song W."/>
            <person name="Jiang J."/>
            <person name="Jackson S.A."/>
            <person name="Wing R.A."/>
            <person name="Wang J."/>
            <person name="Chen M."/>
        </authorList>
    </citation>
    <scope>NUCLEOTIDE SEQUENCE [LARGE SCALE GENOMIC DNA]</scope>
    <source>
        <strain evidence="2">cv. IRGC 101232</strain>
    </source>
</reference>
<reference evidence="2" key="2">
    <citation type="submission" date="2013-04" db="UniProtKB">
        <authorList>
            <consortium name="EnsemblPlants"/>
        </authorList>
    </citation>
    <scope>IDENTIFICATION</scope>
</reference>
<organism evidence="2">
    <name type="scientific">Oryza brachyantha</name>
    <name type="common">malo sina</name>
    <dbReference type="NCBI Taxonomy" id="4533"/>
    <lineage>
        <taxon>Eukaryota</taxon>
        <taxon>Viridiplantae</taxon>
        <taxon>Streptophyta</taxon>
        <taxon>Embryophyta</taxon>
        <taxon>Tracheophyta</taxon>
        <taxon>Spermatophyta</taxon>
        <taxon>Magnoliopsida</taxon>
        <taxon>Liliopsida</taxon>
        <taxon>Poales</taxon>
        <taxon>Poaceae</taxon>
        <taxon>BOP clade</taxon>
        <taxon>Oryzoideae</taxon>
        <taxon>Oryzeae</taxon>
        <taxon>Oryzinae</taxon>
        <taxon>Oryza</taxon>
    </lineage>
</organism>
<evidence type="ECO:0000313" key="2">
    <source>
        <dbReference type="EnsemblPlants" id="OB06G24980.1"/>
    </source>
</evidence>
<keyword evidence="1" id="KW-1133">Transmembrane helix</keyword>
<protein>
    <submittedName>
        <fullName evidence="2">Uncharacterized protein</fullName>
    </submittedName>
</protein>
<dbReference type="HOGENOM" id="CLU_2430606_0_0_1"/>
<dbReference type="EnsemblPlants" id="OB06G24980.1">
    <property type="protein sequence ID" value="OB06G24980.1"/>
    <property type="gene ID" value="OB06G24980"/>
</dbReference>
<proteinExistence type="predicted"/>
<keyword evidence="1" id="KW-0472">Membrane</keyword>
<keyword evidence="3" id="KW-1185">Reference proteome</keyword>
<accession>J3MEQ4</accession>
<dbReference type="AlphaFoldDB" id="J3MEQ4"/>
<evidence type="ECO:0000313" key="3">
    <source>
        <dbReference type="Proteomes" id="UP000006038"/>
    </source>
</evidence>
<name>J3MEQ4_ORYBR</name>
<evidence type="ECO:0000256" key="1">
    <source>
        <dbReference type="SAM" id="Phobius"/>
    </source>
</evidence>
<dbReference type="Gramene" id="OB06G24980.1">
    <property type="protein sequence ID" value="OB06G24980.1"/>
    <property type="gene ID" value="OB06G24980"/>
</dbReference>
<sequence>MHLHHTYISTSSERSIAFVFMAAAAYSSSAMAVVVMLVFLACTLDRAWTPAGAARMVHGGEVDVNGAFKNVQTTVQSSKGVETYCNFMVIL</sequence>